<evidence type="ECO:0000256" key="7">
    <source>
        <dbReference type="ARBA" id="ARBA00022801"/>
    </source>
</evidence>
<dbReference type="GO" id="GO:0004523">
    <property type="term" value="F:RNA-DNA hybrid ribonuclease activity"/>
    <property type="evidence" value="ECO:0007669"/>
    <property type="project" value="UniProtKB-EC"/>
</dbReference>
<dbReference type="AlphaFoldDB" id="A0A2T3W3I9"/>
<evidence type="ECO:0000259" key="9">
    <source>
        <dbReference type="PROSITE" id="PS50879"/>
    </source>
</evidence>
<protein>
    <recommendedName>
        <fullName evidence="3">ribonuclease H</fullName>
        <ecNumber evidence="3">3.1.26.4</ecNumber>
    </recommendedName>
</protein>
<name>A0A2T3W3I9_9DEIO</name>
<keyword evidence="4" id="KW-0540">Nuclease</keyword>
<comment type="caution">
    <text evidence="10">The sequence shown here is derived from an EMBL/GenBank/DDBJ whole genome shotgun (WGS) entry which is preliminary data.</text>
</comment>
<dbReference type="InterPro" id="IPR050092">
    <property type="entry name" value="RNase_H"/>
</dbReference>
<evidence type="ECO:0000256" key="5">
    <source>
        <dbReference type="ARBA" id="ARBA00022723"/>
    </source>
</evidence>
<evidence type="ECO:0000313" key="10">
    <source>
        <dbReference type="EMBL" id="PTA66468.1"/>
    </source>
</evidence>
<dbReference type="EMBL" id="PYSV01000030">
    <property type="protein sequence ID" value="PTA66468.1"/>
    <property type="molecule type" value="Genomic_DNA"/>
</dbReference>
<proteinExistence type="inferred from homology"/>
<feature type="region of interest" description="Disordered" evidence="8">
    <location>
        <begin position="97"/>
        <end position="121"/>
    </location>
</feature>
<dbReference type="Proteomes" id="UP000240317">
    <property type="component" value="Unassembled WGS sequence"/>
</dbReference>
<dbReference type="InterPro" id="IPR012337">
    <property type="entry name" value="RNaseH-like_sf"/>
</dbReference>
<keyword evidence="7" id="KW-0378">Hydrolase</keyword>
<reference evidence="10 11" key="1">
    <citation type="submission" date="2018-03" db="EMBL/GenBank/DDBJ databases">
        <title>Draft genome of Deinococcus sp. OD32.</title>
        <authorList>
            <person name="Wang X.-P."/>
            <person name="Du Z.-J."/>
        </authorList>
    </citation>
    <scope>NUCLEOTIDE SEQUENCE [LARGE SCALE GENOMIC DNA]</scope>
    <source>
        <strain evidence="10 11">OD32</strain>
    </source>
</reference>
<organism evidence="10 11">
    <name type="scientific">Deinococcus arcticus</name>
    <dbReference type="NCBI Taxonomy" id="2136176"/>
    <lineage>
        <taxon>Bacteria</taxon>
        <taxon>Thermotogati</taxon>
        <taxon>Deinococcota</taxon>
        <taxon>Deinococci</taxon>
        <taxon>Deinococcales</taxon>
        <taxon>Deinococcaceae</taxon>
        <taxon>Deinococcus</taxon>
    </lineage>
</organism>
<gene>
    <name evidence="10" type="ORF">C8263_17685</name>
</gene>
<keyword evidence="6" id="KW-0255">Endonuclease</keyword>
<evidence type="ECO:0000256" key="3">
    <source>
        <dbReference type="ARBA" id="ARBA00012180"/>
    </source>
</evidence>
<accession>A0A2T3W3I9</accession>
<evidence type="ECO:0000256" key="4">
    <source>
        <dbReference type="ARBA" id="ARBA00022722"/>
    </source>
</evidence>
<dbReference type="Pfam" id="PF00075">
    <property type="entry name" value="RNase_H"/>
    <property type="match status" value="1"/>
</dbReference>
<dbReference type="GO" id="GO:0003676">
    <property type="term" value="F:nucleic acid binding"/>
    <property type="evidence" value="ECO:0007669"/>
    <property type="project" value="InterPro"/>
</dbReference>
<dbReference type="PANTHER" id="PTHR10642">
    <property type="entry name" value="RIBONUCLEASE H1"/>
    <property type="match status" value="1"/>
</dbReference>
<dbReference type="OrthoDB" id="7845843at2"/>
<dbReference type="SUPFAM" id="SSF53098">
    <property type="entry name" value="Ribonuclease H-like"/>
    <property type="match status" value="1"/>
</dbReference>
<comment type="catalytic activity">
    <reaction evidence="1">
        <text>Endonucleolytic cleavage to 5'-phosphomonoester.</text>
        <dbReference type="EC" id="3.1.26.4"/>
    </reaction>
</comment>
<dbReference type="PROSITE" id="PS50879">
    <property type="entry name" value="RNASE_H_1"/>
    <property type="match status" value="1"/>
</dbReference>
<dbReference type="Gene3D" id="3.30.420.10">
    <property type="entry name" value="Ribonuclease H-like superfamily/Ribonuclease H"/>
    <property type="match status" value="1"/>
</dbReference>
<keyword evidence="11" id="KW-1185">Reference proteome</keyword>
<dbReference type="GO" id="GO:0043137">
    <property type="term" value="P:DNA replication, removal of RNA primer"/>
    <property type="evidence" value="ECO:0007669"/>
    <property type="project" value="TreeGrafter"/>
</dbReference>
<evidence type="ECO:0000256" key="8">
    <source>
        <dbReference type="SAM" id="MobiDB-lite"/>
    </source>
</evidence>
<feature type="domain" description="RNase H type-1" evidence="9">
    <location>
        <begin position="102"/>
        <end position="246"/>
    </location>
</feature>
<dbReference type="InterPro" id="IPR036397">
    <property type="entry name" value="RNaseH_sf"/>
</dbReference>
<keyword evidence="5" id="KW-0479">Metal-binding</keyword>
<dbReference type="EC" id="3.1.26.4" evidence="3"/>
<dbReference type="PANTHER" id="PTHR10642:SF26">
    <property type="entry name" value="RIBONUCLEASE H1"/>
    <property type="match status" value="1"/>
</dbReference>
<comment type="similarity">
    <text evidence="2">Belongs to the RNase H family.</text>
</comment>
<dbReference type="RefSeq" id="WP_107139458.1">
    <property type="nucleotide sequence ID" value="NZ_PYSV01000030.1"/>
</dbReference>
<sequence length="256" mass="26653">MTAPTLTLTLRCTPEAYAALRAIAVLMPGVHLEDTESGAPTQISALTSAAPPSSLDTVAAPDPAAGPSLREVPARPGLDWLPQLDPARTGLLPVLSPTPGERHTRLSVHSDGSANPNPGRGGAALVTGTLAVGWPAAHATNNEMELLAALGALRLAAAAPDVRELVLHSDSKYVVDGMTSWMPGWVKKGWKRPGGAIENLALWQALHAQQQALQTAGITTRFVWVKAHATDASNNRADELAALAGASQTLVDRSPH</sequence>
<dbReference type="InterPro" id="IPR002156">
    <property type="entry name" value="RNaseH_domain"/>
</dbReference>
<dbReference type="GO" id="GO:0046872">
    <property type="term" value="F:metal ion binding"/>
    <property type="evidence" value="ECO:0007669"/>
    <property type="project" value="UniProtKB-KW"/>
</dbReference>
<evidence type="ECO:0000256" key="6">
    <source>
        <dbReference type="ARBA" id="ARBA00022759"/>
    </source>
</evidence>
<evidence type="ECO:0000256" key="1">
    <source>
        <dbReference type="ARBA" id="ARBA00000077"/>
    </source>
</evidence>
<evidence type="ECO:0000313" key="11">
    <source>
        <dbReference type="Proteomes" id="UP000240317"/>
    </source>
</evidence>
<evidence type="ECO:0000256" key="2">
    <source>
        <dbReference type="ARBA" id="ARBA00005300"/>
    </source>
</evidence>